<dbReference type="RefSeq" id="WP_249996433.1">
    <property type="nucleotide sequence ID" value="NZ_CP116221.1"/>
</dbReference>
<organism evidence="3 4">
    <name type="scientific">Psychroserpens ponticola</name>
    <dbReference type="NCBI Taxonomy" id="2932268"/>
    <lineage>
        <taxon>Bacteria</taxon>
        <taxon>Pseudomonadati</taxon>
        <taxon>Bacteroidota</taxon>
        <taxon>Flavobacteriia</taxon>
        <taxon>Flavobacteriales</taxon>
        <taxon>Flavobacteriaceae</taxon>
        <taxon>Psychroserpens</taxon>
    </lineage>
</organism>
<reference evidence="3 4" key="1">
    <citation type="submission" date="2023-01" db="EMBL/GenBank/DDBJ databases">
        <title>Psychroserpens ponticola sp. nov., isolated from seawater.</title>
        <authorList>
            <person name="Kristyanto S."/>
            <person name="Jung J."/>
            <person name="Kim J.M."/>
            <person name="Jeon C.O."/>
        </authorList>
    </citation>
    <scope>NUCLEOTIDE SEQUENCE [LARGE SCALE GENOMIC DNA]</scope>
    <source>
        <strain evidence="3 4">MSW6</strain>
    </source>
</reference>
<feature type="transmembrane region" description="Helical" evidence="1">
    <location>
        <begin position="319"/>
        <end position="341"/>
    </location>
</feature>
<evidence type="ECO:0000259" key="2">
    <source>
        <dbReference type="Pfam" id="PF05090"/>
    </source>
</evidence>
<gene>
    <name evidence="3" type="ORF">MUN68_000615</name>
</gene>
<keyword evidence="1" id="KW-0472">Membrane</keyword>
<feature type="transmembrane region" description="Helical" evidence="1">
    <location>
        <begin position="32"/>
        <end position="50"/>
    </location>
</feature>
<feature type="transmembrane region" description="Helical" evidence="1">
    <location>
        <begin position="347"/>
        <end position="364"/>
    </location>
</feature>
<evidence type="ECO:0000313" key="4">
    <source>
        <dbReference type="Proteomes" id="UP001202717"/>
    </source>
</evidence>
<feature type="transmembrane region" description="Helical" evidence="1">
    <location>
        <begin position="79"/>
        <end position="110"/>
    </location>
</feature>
<feature type="transmembrane region" description="Helical" evidence="1">
    <location>
        <begin position="193"/>
        <end position="214"/>
    </location>
</feature>
<name>A0ABY7RXY9_9FLAO</name>
<dbReference type="Proteomes" id="UP001202717">
    <property type="component" value="Chromosome"/>
</dbReference>
<sequence length="373" mass="43948">MKNKNGDLNMNSLSAFILRPFQFEGTKLQPNVLLMCKLLVILLTAHHMFFKIADPFIPFIPTLDWFNEHPNLFKYSLRFIYALSAFALLFNIKVRTASIVTGLVVILNILASKPLFFNHAFICGCALFLAGLTNDKEPPYLLIFQLSLVYFGASINKFLEPDWWSGAFMNTWLGVARENPIYLYFSEFLPELLLAKVLSYIAMFTEFIIAILILIKRTRHLTLWFIIIFHMSLYTLTSSRFGHFIDSLAIILLAFLSIPKEQLIVNYKSQTLDTLKRFFKFLDRDKKQIWSPFSSENTYWLSLKTKNKIVYNHDALKDLFLYTPNFFMLILFIDMTLYVILYNHRTTLFVFNMIFIWSVIFYFLPVKWFKKKI</sequence>
<evidence type="ECO:0000313" key="3">
    <source>
        <dbReference type="EMBL" id="WCO02009.1"/>
    </source>
</evidence>
<dbReference type="EMBL" id="CP116221">
    <property type="protein sequence ID" value="WCO02009.1"/>
    <property type="molecule type" value="Genomic_DNA"/>
</dbReference>
<accession>A0ABY7RXY9</accession>
<protein>
    <submittedName>
        <fullName evidence="3">HTTM domain-containing protein</fullName>
    </submittedName>
</protein>
<feature type="transmembrane region" description="Helical" evidence="1">
    <location>
        <begin position="221"/>
        <end position="237"/>
    </location>
</feature>
<evidence type="ECO:0000256" key="1">
    <source>
        <dbReference type="SAM" id="Phobius"/>
    </source>
</evidence>
<keyword evidence="1" id="KW-0812">Transmembrane</keyword>
<proteinExistence type="predicted"/>
<feature type="domain" description="HTTM" evidence="2">
    <location>
        <begin position="140"/>
        <end position="232"/>
    </location>
</feature>
<feature type="transmembrane region" description="Helical" evidence="1">
    <location>
        <begin position="116"/>
        <end position="133"/>
    </location>
</feature>
<keyword evidence="4" id="KW-1185">Reference proteome</keyword>
<dbReference type="Pfam" id="PF05090">
    <property type="entry name" value="HTTM"/>
    <property type="match status" value="1"/>
</dbReference>
<dbReference type="InterPro" id="IPR053934">
    <property type="entry name" value="HTTM_dom"/>
</dbReference>
<keyword evidence="1" id="KW-1133">Transmembrane helix</keyword>